<gene>
    <name evidence="2" type="ORF">A21D_00720</name>
</gene>
<dbReference type="KEGG" id="vpn:A21D_00720"/>
<feature type="transmembrane region" description="Helical" evidence="1">
    <location>
        <begin position="56"/>
        <end position="78"/>
    </location>
</feature>
<dbReference type="EMBL" id="CP018622">
    <property type="protein sequence ID" value="AUJ23832.1"/>
    <property type="molecule type" value="Genomic_DNA"/>
</dbReference>
<reference evidence="3" key="1">
    <citation type="submission" date="2016-11" db="EMBL/GenBank/DDBJ databases">
        <title>Complete genome sequence of Virgibacillus pantothenticus 21D, a halophilic bacterium isolated from the deep hypersaline anoxic basin Discovery in the Mediterranean Sea.</title>
        <authorList>
            <person name="Zeaiter Z."/>
            <person name="Booth J.M."/>
            <person name="Prosdocimi E.M."/>
            <person name="Mapelli F."/>
            <person name="Fusi M."/>
            <person name="Daffonchio D."/>
            <person name="Borin S."/>
            <person name="Crotti E."/>
        </authorList>
    </citation>
    <scope>NUCLEOTIDE SEQUENCE [LARGE SCALE GENOMIC DNA]</scope>
    <source>
        <strain evidence="3">21D</strain>
    </source>
</reference>
<accession>A0A2K9IVQ2</accession>
<protein>
    <submittedName>
        <fullName evidence="2">Uncharacterized protein</fullName>
    </submittedName>
</protein>
<evidence type="ECO:0000313" key="3">
    <source>
        <dbReference type="Proteomes" id="UP000234237"/>
    </source>
</evidence>
<name>A0A2K9IVQ2_9BACI</name>
<keyword evidence="1" id="KW-0812">Transmembrane</keyword>
<evidence type="ECO:0000313" key="2">
    <source>
        <dbReference type="EMBL" id="AUJ23832.1"/>
    </source>
</evidence>
<keyword evidence="1" id="KW-1133">Transmembrane helix</keyword>
<feature type="transmembrane region" description="Helical" evidence="1">
    <location>
        <begin position="98"/>
        <end position="116"/>
    </location>
</feature>
<organism evidence="2 3">
    <name type="scientific">Virgibacillus dokdonensis</name>
    <dbReference type="NCBI Taxonomy" id="302167"/>
    <lineage>
        <taxon>Bacteria</taxon>
        <taxon>Bacillati</taxon>
        <taxon>Bacillota</taxon>
        <taxon>Bacilli</taxon>
        <taxon>Bacillales</taxon>
        <taxon>Bacillaceae</taxon>
        <taxon>Virgibacillus</taxon>
    </lineage>
</organism>
<keyword evidence="1" id="KW-0472">Membrane</keyword>
<evidence type="ECO:0000256" key="1">
    <source>
        <dbReference type="SAM" id="Phobius"/>
    </source>
</evidence>
<dbReference type="AlphaFoldDB" id="A0A2K9IVQ2"/>
<sequence length="132" mass="14846">MLFLIVITTNSIIIFKPLTVAIIVISLFGMYGIGFIFGALSLIYKRIQDIIPILQYLLLAIISLPASSNIFANIIPIYSTSSLLKRLLDNNDILFSEYILFSFSSIFYLIIGVLLFNSCDKFVRKKGIVGRL</sequence>
<feature type="transmembrane region" description="Helical" evidence="1">
    <location>
        <begin position="20"/>
        <end position="44"/>
    </location>
</feature>
<proteinExistence type="predicted"/>
<dbReference type="Proteomes" id="UP000234237">
    <property type="component" value="Chromosome"/>
</dbReference>